<feature type="domain" description="TauD/TfdA-like" evidence="7">
    <location>
        <begin position="136"/>
        <end position="277"/>
    </location>
</feature>
<dbReference type="Pfam" id="PF06155">
    <property type="entry name" value="GBBH-like_N"/>
    <property type="match status" value="1"/>
</dbReference>
<dbReference type="InterPro" id="IPR038492">
    <property type="entry name" value="GBBH-like_N_sf"/>
</dbReference>
<keyword evidence="6" id="KW-0408">Iron</keyword>
<dbReference type="SUPFAM" id="SSF51197">
    <property type="entry name" value="Clavaminate synthase-like"/>
    <property type="match status" value="1"/>
</dbReference>
<accession>A0A1W0AAI7</accession>
<dbReference type="InterPro" id="IPR010376">
    <property type="entry name" value="GBBH-like_N"/>
</dbReference>
<evidence type="ECO:0000259" key="7">
    <source>
        <dbReference type="Pfam" id="PF02668"/>
    </source>
</evidence>
<proteinExistence type="inferred from homology"/>
<dbReference type="OrthoDB" id="406634at2759"/>
<keyword evidence="4 9" id="KW-0223">Dioxygenase</keyword>
<dbReference type="Proteomes" id="UP000243217">
    <property type="component" value="Unassembled WGS sequence"/>
</dbReference>
<evidence type="ECO:0000256" key="4">
    <source>
        <dbReference type="ARBA" id="ARBA00022964"/>
    </source>
</evidence>
<evidence type="ECO:0000256" key="6">
    <source>
        <dbReference type="ARBA" id="ARBA00023004"/>
    </source>
</evidence>
<dbReference type="PANTHER" id="PTHR10696:SF25">
    <property type="entry name" value="OXIDOREDUCTASE AIM17-RELATED"/>
    <property type="match status" value="1"/>
</dbReference>
<evidence type="ECO:0000259" key="8">
    <source>
        <dbReference type="Pfam" id="PF06155"/>
    </source>
</evidence>
<gene>
    <name evidence="9" type="ORF">THRCLA_00652</name>
</gene>
<dbReference type="AlphaFoldDB" id="A0A1W0AAI7"/>
<dbReference type="GO" id="GO:0005739">
    <property type="term" value="C:mitochondrion"/>
    <property type="evidence" value="ECO:0007669"/>
    <property type="project" value="TreeGrafter"/>
</dbReference>
<dbReference type="InterPro" id="IPR042098">
    <property type="entry name" value="TauD-like_sf"/>
</dbReference>
<dbReference type="Gene3D" id="3.30.2020.30">
    <property type="match status" value="1"/>
</dbReference>
<dbReference type="InterPro" id="IPR003819">
    <property type="entry name" value="TauD/TfdA-like"/>
</dbReference>
<dbReference type="Gene3D" id="3.60.130.10">
    <property type="entry name" value="Clavaminate synthase-like"/>
    <property type="match status" value="1"/>
</dbReference>
<dbReference type="STRING" id="74557.A0A1W0AAI7"/>
<protein>
    <submittedName>
        <fullName evidence="9">Gamma-butyrobetaine dioxygenase-like</fullName>
    </submittedName>
</protein>
<reference evidence="9 10" key="1">
    <citation type="journal article" date="2014" name="Genome Biol. Evol.">
        <title>The secreted proteins of Achlya hypogyna and Thraustotheca clavata identify the ancestral oomycete secretome and reveal gene acquisitions by horizontal gene transfer.</title>
        <authorList>
            <person name="Misner I."/>
            <person name="Blouin N."/>
            <person name="Leonard G."/>
            <person name="Richards T.A."/>
            <person name="Lane C.E."/>
        </authorList>
    </citation>
    <scope>NUCLEOTIDE SEQUENCE [LARGE SCALE GENOMIC DNA]</scope>
    <source>
        <strain evidence="9 10">ATCC 34112</strain>
    </source>
</reference>
<evidence type="ECO:0000256" key="2">
    <source>
        <dbReference type="ARBA" id="ARBA00008654"/>
    </source>
</evidence>
<organism evidence="9 10">
    <name type="scientific">Thraustotheca clavata</name>
    <dbReference type="NCBI Taxonomy" id="74557"/>
    <lineage>
        <taxon>Eukaryota</taxon>
        <taxon>Sar</taxon>
        <taxon>Stramenopiles</taxon>
        <taxon>Oomycota</taxon>
        <taxon>Saprolegniomycetes</taxon>
        <taxon>Saprolegniales</taxon>
        <taxon>Achlyaceae</taxon>
        <taxon>Thraustotheca</taxon>
    </lineage>
</organism>
<evidence type="ECO:0000256" key="5">
    <source>
        <dbReference type="ARBA" id="ARBA00023002"/>
    </source>
</evidence>
<dbReference type="EMBL" id="JNBS01000249">
    <property type="protein sequence ID" value="OQS07337.1"/>
    <property type="molecule type" value="Genomic_DNA"/>
</dbReference>
<keyword evidence="5" id="KW-0560">Oxidoreductase</keyword>
<name>A0A1W0AAI7_9STRA</name>
<dbReference type="PANTHER" id="PTHR10696">
    <property type="entry name" value="GAMMA-BUTYROBETAINE HYDROXYLASE-RELATED"/>
    <property type="match status" value="1"/>
</dbReference>
<evidence type="ECO:0000256" key="3">
    <source>
        <dbReference type="ARBA" id="ARBA00022723"/>
    </source>
</evidence>
<comment type="similarity">
    <text evidence="2">Belongs to the gamma-BBH/TMLD family.</text>
</comment>
<feature type="non-terminal residue" evidence="9">
    <location>
        <position position="283"/>
    </location>
</feature>
<keyword evidence="10" id="KW-1185">Reference proteome</keyword>
<dbReference type="Pfam" id="PF02668">
    <property type="entry name" value="TauD"/>
    <property type="match status" value="1"/>
</dbReference>
<keyword evidence="3" id="KW-0479">Metal-binding</keyword>
<dbReference type="GO" id="GO:0045329">
    <property type="term" value="P:carnitine biosynthetic process"/>
    <property type="evidence" value="ECO:0007669"/>
    <property type="project" value="TreeGrafter"/>
</dbReference>
<evidence type="ECO:0000256" key="1">
    <source>
        <dbReference type="ARBA" id="ARBA00001954"/>
    </source>
</evidence>
<dbReference type="GO" id="GO:0016706">
    <property type="term" value="F:2-oxoglutarate-dependent dioxygenase activity"/>
    <property type="evidence" value="ECO:0007669"/>
    <property type="project" value="UniProtKB-ARBA"/>
</dbReference>
<dbReference type="GO" id="GO:0046872">
    <property type="term" value="F:metal ion binding"/>
    <property type="evidence" value="ECO:0007669"/>
    <property type="project" value="UniProtKB-KW"/>
</dbReference>
<evidence type="ECO:0000313" key="9">
    <source>
        <dbReference type="EMBL" id="OQS07337.1"/>
    </source>
</evidence>
<sequence length="283" mass="31959">MLDPLTSRGLHRCFSALKIQQASVLAEKNKLTLTWNDGHQSQFDPVHLRAWCTCPKCQHSTGQRLVNISDIAEKPAISDVTVTPNGLSIQWGVDDKSNEPHKSDYEFAYIRSLCHSNYTTGNTANLPTPSIKPVDKIDHSEILNDKGMYKMLYTIMEHGYALVSNVPCENGQVKTFAERIAPISHQFLYGSVFDVIAEHDPVNIAYTSERLKLHLDLAYYESPPGLQFLHAYRFDPTVAGGESTFRDTFDAANTLRQRFPHHFETLTRVPATFEKIHLDRASP</sequence>
<evidence type="ECO:0000313" key="10">
    <source>
        <dbReference type="Proteomes" id="UP000243217"/>
    </source>
</evidence>
<comment type="caution">
    <text evidence="9">The sequence shown here is derived from an EMBL/GenBank/DDBJ whole genome shotgun (WGS) entry which is preliminary data.</text>
</comment>
<comment type="cofactor">
    <cofactor evidence="1">
        <name>Fe(2+)</name>
        <dbReference type="ChEBI" id="CHEBI:29033"/>
    </cofactor>
</comment>
<dbReference type="InterPro" id="IPR050411">
    <property type="entry name" value="AlphaKG_dependent_hydroxylases"/>
</dbReference>
<feature type="domain" description="Gamma-butyrobetaine hydroxylase-like N-terminal" evidence="8">
    <location>
        <begin position="27"/>
        <end position="110"/>
    </location>
</feature>